<keyword evidence="2 3" id="KW-0040">ANK repeat</keyword>
<evidence type="ECO:0000313" key="4">
    <source>
        <dbReference type="EMBL" id="OJJ02724.1"/>
    </source>
</evidence>
<reference evidence="5" key="1">
    <citation type="journal article" date="2017" name="Genome Biol.">
        <title>Comparative genomics reveals high biological diversity and specific adaptations in the industrially and medically important fungal genus Aspergillus.</title>
        <authorList>
            <person name="de Vries R.P."/>
            <person name="Riley R."/>
            <person name="Wiebenga A."/>
            <person name="Aguilar-Osorio G."/>
            <person name="Amillis S."/>
            <person name="Uchima C.A."/>
            <person name="Anderluh G."/>
            <person name="Asadollahi M."/>
            <person name="Askin M."/>
            <person name="Barry K."/>
            <person name="Battaglia E."/>
            <person name="Bayram O."/>
            <person name="Benocci T."/>
            <person name="Braus-Stromeyer S.A."/>
            <person name="Caldana C."/>
            <person name="Canovas D."/>
            <person name="Cerqueira G.C."/>
            <person name="Chen F."/>
            <person name="Chen W."/>
            <person name="Choi C."/>
            <person name="Clum A."/>
            <person name="Dos Santos R.A."/>
            <person name="Damasio A.R."/>
            <person name="Diallinas G."/>
            <person name="Emri T."/>
            <person name="Fekete E."/>
            <person name="Flipphi M."/>
            <person name="Freyberg S."/>
            <person name="Gallo A."/>
            <person name="Gournas C."/>
            <person name="Habgood R."/>
            <person name="Hainaut M."/>
            <person name="Harispe M.L."/>
            <person name="Henrissat B."/>
            <person name="Hilden K.S."/>
            <person name="Hope R."/>
            <person name="Hossain A."/>
            <person name="Karabika E."/>
            <person name="Karaffa L."/>
            <person name="Karanyi Z."/>
            <person name="Krasevec N."/>
            <person name="Kuo A."/>
            <person name="Kusch H."/>
            <person name="LaButti K."/>
            <person name="Lagendijk E.L."/>
            <person name="Lapidus A."/>
            <person name="Levasseur A."/>
            <person name="Lindquist E."/>
            <person name="Lipzen A."/>
            <person name="Logrieco A.F."/>
            <person name="MacCabe A."/>
            <person name="Maekelae M.R."/>
            <person name="Malavazi I."/>
            <person name="Melin P."/>
            <person name="Meyer V."/>
            <person name="Mielnichuk N."/>
            <person name="Miskei M."/>
            <person name="Molnar A.P."/>
            <person name="Mule G."/>
            <person name="Ngan C.Y."/>
            <person name="Orejas M."/>
            <person name="Orosz E."/>
            <person name="Ouedraogo J.P."/>
            <person name="Overkamp K.M."/>
            <person name="Park H.-S."/>
            <person name="Perrone G."/>
            <person name="Piumi F."/>
            <person name="Punt P.J."/>
            <person name="Ram A.F."/>
            <person name="Ramon A."/>
            <person name="Rauscher S."/>
            <person name="Record E."/>
            <person name="Riano-Pachon D.M."/>
            <person name="Robert V."/>
            <person name="Roehrig J."/>
            <person name="Ruller R."/>
            <person name="Salamov A."/>
            <person name="Salih N.S."/>
            <person name="Samson R.A."/>
            <person name="Sandor E."/>
            <person name="Sanguinetti M."/>
            <person name="Schuetze T."/>
            <person name="Sepcic K."/>
            <person name="Shelest E."/>
            <person name="Sherlock G."/>
            <person name="Sophianopoulou V."/>
            <person name="Squina F.M."/>
            <person name="Sun H."/>
            <person name="Susca A."/>
            <person name="Todd R.B."/>
            <person name="Tsang A."/>
            <person name="Unkles S.E."/>
            <person name="van de Wiele N."/>
            <person name="van Rossen-Uffink D."/>
            <person name="Oliveira J.V."/>
            <person name="Vesth T.C."/>
            <person name="Visser J."/>
            <person name="Yu J.-H."/>
            <person name="Zhou M."/>
            <person name="Andersen M.R."/>
            <person name="Archer D.B."/>
            <person name="Baker S.E."/>
            <person name="Benoit I."/>
            <person name="Brakhage A.A."/>
            <person name="Braus G.H."/>
            <person name="Fischer R."/>
            <person name="Frisvad J.C."/>
            <person name="Goldman G.H."/>
            <person name="Houbraken J."/>
            <person name="Oakley B."/>
            <person name="Pocsi I."/>
            <person name="Scazzocchio C."/>
            <person name="Seiboth B."/>
            <person name="vanKuyk P.A."/>
            <person name="Wortman J."/>
            <person name="Dyer P.S."/>
            <person name="Grigoriev I.V."/>
        </authorList>
    </citation>
    <scope>NUCLEOTIDE SEQUENCE [LARGE SCALE GENOMIC DNA]</scope>
    <source>
        <strain evidence="5">CBS 583.65</strain>
    </source>
</reference>
<dbReference type="Pfam" id="PF12796">
    <property type="entry name" value="Ank_2"/>
    <property type="match status" value="2"/>
</dbReference>
<dbReference type="Proteomes" id="UP000184073">
    <property type="component" value="Unassembled WGS sequence"/>
</dbReference>
<evidence type="ECO:0000256" key="1">
    <source>
        <dbReference type="ARBA" id="ARBA00022737"/>
    </source>
</evidence>
<gene>
    <name evidence="4" type="ORF">ASPVEDRAFT_84206</name>
</gene>
<proteinExistence type="predicted"/>
<dbReference type="AlphaFoldDB" id="A0A1L9PMF9"/>
<dbReference type="RefSeq" id="XP_040668486.1">
    <property type="nucleotide sequence ID" value="XM_040817510.1"/>
</dbReference>
<keyword evidence="1" id="KW-0677">Repeat</keyword>
<dbReference type="PROSITE" id="PS50297">
    <property type="entry name" value="ANK_REP_REGION"/>
    <property type="match status" value="1"/>
</dbReference>
<dbReference type="SMART" id="SM00248">
    <property type="entry name" value="ANK"/>
    <property type="match status" value="6"/>
</dbReference>
<dbReference type="InterPro" id="IPR036770">
    <property type="entry name" value="Ankyrin_rpt-contain_sf"/>
</dbReference>
<accession>A0A1L9PMF9</accession>
<dbReference type="PANTHER" id="PTHR24198:SF165">
    <property type="entry name" value="ANKYRIN REPEAT-CONTAINING PROTEIN-RELATED"/>
    <property type="match status" value="1"/>
</dbReference>
<dbReference type="PROSITE" id="PS50088">
    <property type="entry name" value="ANK_REPEAT"/>
    <property type="match status" value="1"/>
</dbReference>
<organism evidence="4 5">
    <name type="scientific">Aspergillus versicolor CBS 583.65</name>
    <dbReference type="NCBI Taxonomy" id="1036611"/>
    <lineage>
        <taxon>Eukaryota</taxon>
        <taxon>Fungi</taxon>
        <taxon>Dikarya</taxon>
        <taxon>Ascomycota</taxon>
        <taxon>Pezizomycotina</taxon>
        <taxon>Eurotiomycetes</taxon>
        <taxon>Eurotiomycetidae</taxon>
        <taxon>Eurotiales</taxon>
        <taxon>Aspergillaceae</taxon>
        <taxon>Aspergillus</taxon>
        <taxon>Aspergillus subgen. Nidulantes</taxon>
    </lineage>
</organism>
<evidence type="ECO:0000256" key="2">
    <source>
        <dbReference type="ARBA" id="ARBA00023043"/>
    </source>
</evidence>
<feature type="repeat" description="ANK" evidence="3">
    <location>
        <begin position="239"/>
        <end position="271"/>
    </location>
</feature>
<evidence type="ECO:0000313" key="5">
    <source>
        <dbReference type="Proteomes" id="UP000184073"/>
    </source>
</evidence>
<name>A0A1L9PMF9_ASPVE</name>
<dbReference type="OrthoDB" id="4473610at2759"/>
<dbReference type="STRING" id="1036611.A0A1L9PMF9"/>
<protein>
    <submittedName>
        <fullName evidence="4">Uncharacterized protein</fullName>
    </submittedName>
</protein>
<dbReference type="EMBL" id="KV878129">
    <property type="protein sequence ID" value="OJJ02724.1"/>
    <property type="molecule type" value="Genomic_DNA"/>
</dbReference>
<dbReference type="GeneID" id="63733021"/>
<evidence type="ECO:0000256" key="3">
    <source>
        <dbReference type="PROSITE-ProRule" id="PRU00023"/>
    </source>
</evidence>
<dbReference type="PANTHER" id="PTHR24198">
    <property type="entry name" value="ANKYRIN REPEAT AND PROTEIN KINASE DOMAIN-CONTAINING PROTEIN"/>
    <property type="match status" value="1"/>
</dbReference>
<dbReference type="GO" id="GO:0005737">
    <property type="term" value="C:cytoplasm"/>
    <property type="evidence" value="ECO:0007669"/>
    <property type="project" value="TreeGrafter"/>
</dbReference>
<dbReference type="VEuPathDB" id="FungiDB:ASPVEDRAFT_84206"/>
<dbReference type="InterPro" id="IPR002110">
    <property type="entry name" value="Ankyrin_rpt"/>
</dbReference>
<keyword evidence="5" id="KW-1185">Reference proteome</keyword>
<dbReference type="Gene3D" id="1.25.40.20">
    <property type="entry name" value="Ankyrin repeat-containing domain"/>
    <property type="match status" value="2"/>
</dbReference>
<dbReference type="SUPFAM" id="SSF48403">
    <property type="entry name" value="Ankyrin repeat"/>
    <property type="match status" value="1"/>
</dbReference>
<sequence length="409" mass="44738">MSTTSGASTGILDLSEDLHLYLCQSLYPRHINNLARTCKQLHHRLNPELWKLGTATPDGKDEILYHAALTGDLALLQKLTDEYKLDFDRLNMQRAIRNAAKGSHESVITYLLSTFGKYGDAADLDLSESLNLAAKNGNTRIAQLLLDHGVSVRDKAGTLRTAADNTHAEVVDVLLNKQDPDIAEIISASDSSVVTCALDLRTLQLTGSELSAGAIPAKVEPTIAILLNHGFDLESNTEFGLTPLMCAVYKGHPWAVEMLLSHGASTTVKCPRGSTVLHYAVGLPGKEQRIEIEQLLLQYEADITCKNENGTTPLSLAAECQRLDYLRLMVPSLSTLSTLDEHREKFLCLAARKGDVDWASALIRLGADVNKIQSIERHISAHRSGIDVLAEKAKLAQRKSTDQDPEDKT</sequence>